<dbReference type="EMBL" id="AUWU02000002">
    <property type="protein sequence ID" value="KAH0575948.1"/>
    <property type="molecule type" value="Genomic_DNA"/>
</dbReference>
<dbReference type="KEGG" id="ssao:94295507"/>
<dbReference type="AlphaFoldDB" id="A0A9P8LX76"/>
<name>A0A9P8LX76_9EUKA</name>
<evidence type="ECO:0000313" key="1">
    <source>
        <dbReference type="EMBL" id="KAH0575948.1"/>
    </source>
</evidence>
<comment type="caution">
    <text evidence="1">The sequence shown here is derived from an EMBL/GenBank/DDBJ whole genome shotgun (WGS) entry which is preliminary data.</text>
</comment>
<accession>A0A9P8LX76</accession>
<organism evidence="1 2">
    <name type="scientific">Spironucleus salmonicida</name>
    <dbReference type="NCBI Taxonomy" id="348837"/>
    <lineage>
        <taxon>Eukaryota</taxon>
        <taxon>Metamonada</taxon>
        <taxon>Diplomonadida</taxon>
        <taxon>Hexamitidae</taxon>
        <taxon>Hexamitinae</taxon>
        <taxon>Spironucleus</taxon>
    </lineage>
</organism>
<dbReference type="Proteomes" id="UP000018208">
    <property type="component" value="Unassembled WGS sequence"/>
</dbReference>
<dbReference type="RefSeq" id="XP_067766721.1">
    <property type="nucleotide sequence ID" value="XM_067905404.1"/>
</dbReference>
<reference evidence="1 2" key="1">
    <citation type="journal article" date="2014" name="PLoS Genet.">
        <title>The Genome of Spironucleus salmonicida Highlights a Fish Pathogen Adapted to Fluctuating Environments.</title>
        <authorList>
            <person name="Xu F."/>
            <person name="Jerlstrom-Hultqvist J."/>
            <person name="Einarsson E."/>
            <person name="Astvaldsson A."/>
            <person name="Svard S.G."/>
            <person name="Andersson J.O."/>
        </authorList>
    </citation>
    <scope>NUCLEOTIDE SEQUENCE [LARGE SCALE GENOMIC DNA]</scope>
    <source>
        <strain evidence="1 2">ATCC 50377</strain>
    </source>
</reference>
<keyword evidence="2" id="KW-1185">Reference proteome</keyword>
<protein>
    <submittedName>
        <fullName evidence="1">Uncharacterized protein</fullName>
    </submittedName>
</protein>
<gene>
    <name evidence="1" type="ORF">SS50377_21484</name>
</gene>
<evidence type="ECO:0000313" key="2">
    <source>
        <dbReference type="Proteomes" id="UP000018208"/>
    </source>
</evidence>
<dbReference type="GeneID" id="94295507"/>
<sequence length="249" mass="29240">MQKMQKKGKRKQKYVLLKLSQNLQRYGIDIHQNNCLDLNQAINQYNSKILMQPVLENSSSASAGDQPYINRLKTTHINFLSMAKGLIFYKVKPLMESKLLQYKPLEAFEYAILFGKIKTIGNVKFIIMLAQDFKFLKDQSQFPKVLESEINKIELKIPKSKTLTTVTDEKQIILVKTTKYIKRELESMRLLIDDGVQFYTYLLFLKWQIFPDNYLIYLKNQPISEWILEKLTPLISKVKIVGLRNVQHE</sequence>
<proteinExistence type="predicted"/>